<accession>A0A1B6PQL1</accession>
<reference evidence="2 3" key="1">
    <citation type="journal article" date="2009" name="Nature">
        <title>The Sorghum bicolor genome and the diversification of grasses.</title>
        <authorList>
            <person name="Paterson A.H."/>
            <person name="Bowers J.E."/>
            <person name="Bruggmann R."/>
            <person name="Dubchak I."/>
            <person name="Grimwood J."/>
            <person name="Gundlach H."/>
            <person name="Haberer G."/>
            <person name="Hellsten U."/>
            <person name="Mitros T."/>
            <person name="Poliakov A."/>
            <person name="Schmutz J."/>
            <person name="Spannagl M."/>
            <person name="Tang H."/>
            <person name="Wang X."/>
            <person name="Wicker T."/>
            <person name="Bharti A.K."/>
            <person name="Chapman J."/>
            <person name="Feltus F.A."/>
            <person name="Gowik U."/>
            <person name="Grigoriev I.V."/>
            <person name="Lyons E."/>
            <person name="Maher C.A."/>
            <person name="Martis M."/>
            <person name="Narechania A."/>
            <person name="Otillar R.P."/>
            <person name="Penning B.W."/>
            <person name="Salamov A.A."/>
            <person name="Wang Y."/>
            <person name="Zhang L."/>
            <person name="Carpita N.C."/>
            <person name="Freeling M."/>
            <person name="Gingle A.R."/>
            <person name="Hash C.T."/>
            <person name="Keller B."/>
            <person name="Klein P."/>
            <person name="Kresovich S."/>
            <person name="McCann M.C."/>
            <person name="Ming R."/>
            <person name="Peterson D.G."/>
            <person name="Mehboob-ur-Rahman"/>
            <person name="Ware D."/>
            <person name="Westhoff P."/>
            <person name="Mayer K.F."/>
            <person name="Messing J."/>
            <person name="Rokhsar D.S."/>
        </authorList>
    </citation>
    <scope>NUCLEOTIDE SEQUENCE [LARGE SCALE GENOMIC DNA]</scope>
    <source>
        <strain evidence="3">cv. BTx623</strain>
    </source>
</reference>
<dbReference type="InParanoid" id="A0A1B6PQL1"/>
<sequence length="107" mass="11751">MSLVIIVTRRQHGRVQHLQLRPVATAVLASIAPHPSSSSSGNCHRDLGTSSSGHRRRPPRHLQLRPASPHHTSPGPNGCVSTMVSSAWRHRSRARPRSARVIRSRLA</sequence>
<organism evidence="2 3">
    <name type="scientific">Sorghum bicolor</name>
    <name type="common">Sorghum</name>
    <name type="synonym">Sorghum vulgare</name>
    <dbReference type="NCBI Taxonomy" id="4558"/>
    <lineage>
        <taxon>Eukaryota</taxon>
        <taxon>Viridiplantae</taxon>
        <taxon>Streptophyta</taxon>
        <taxon>Embryophyta</taxon>
        <taxon>Tracheophyta</taxon>
        <taxon>Spermatophyta</taxon>
        <taxon>Magnoliopsida</taxon>
        <taxon>Liliopsida</taxon>
        <taxon>Poales</taxon>
        <taxon>Poaceae</taxon>
        <taxon>PACMAD clade</taxon>
        <taxon>Panicoideae</taxon>
        <taxon>Andropogonodae</taxon>
        <taxon>Andropogoneae</taxon>
        <taxon>Sorghinae</taxon>
        <taxon>Sorghum</taxon>
    </lineage>
</organism>
<feature type="compositionally biased region" description="Polar residues" evidence="1">
    <location>
        <begin position="70"/>
        <end position="84"/>
    </location>
</feature>
<dbReference type="Gramene" id="KXG27946">
    <property type="protein sequence ID" value="KXG27946"/>
    <property type="gene ID" value="SORBI_3005G067600"/>
</dbReference>
<dbReference type="AlphaFoldDB" id="A0A1B6PQL1"/>
<feature type="compositionally biased region" description="Basic residues" evidence="1">
    <location>
        <begin position="53"/>
        <end position="63"/>
    </location>
</feature>
<evidence type="ECO:0000313" key="2">
    <source>
        <dbReference type="EMBL" id="KXG27946.1"/>
    </source>
</evidence>
<feature type="region of interest" description="Disordered" evidence="1">
    <location>
        <begin position="31"/>
        <end position="107"/>
    </location>
</feature>
<feature type="compositionally biased region" description="Basic residues" evidence="1">
    <location>
        <begin position="88"/>
        <end position="107"/>
    </location>
</feature>
<evidence type="ECO:0000256" key="1">
    <source>
        <dbReference type="SAM" id="MobiDB-lite"/>
    </source>
</evidence>
<protein>
    <submittedName>
        <fullName evidence="2">Uncharacterized protein</fullName>
    </submittedName>
</protein>
<gene>
    <name evidence="2" type="ORF">SORBI_3005G067600</name>
</gene>
<proteinExistence type="predicted"/>
<dbReference type="EMBL" id="CM000764">
    <property type="protein sequence ID" value="KXG27946.1"/>
    <property type="molecule type" value="Genomic_DNA"/>
</dbReference>
<evidence type="ECO:0000313" key="3">
    <source>
        <dbReference type="Proteomes" id="UP000000768"/>
    </source>
</evidence>
<dbReference type="Proteomes" id="UP000000768">
    <property type="component" value="Chromosome 5"/>
</dbReference>
<reference evidence="3" key="2">
    <citation type="journal article" date="2018" name="Plant J.">
        <title>The Sorghum bicolor reference genome: improved assembly, gene annotations, a transcriptome atlas, and signatures of genome organization.</title>
        <authorList>
            <person name="McCormick R.F."/>
            <person name="Truong S.K."/>
            <person name="Sreedasyam A."/>
            <person name="Jenkins J."/>
            <person name="Shu S."/>
            <person name="Sims D."/>
            <person name="Kennedy M."/>
            <person name="Amirebrahimi M."/>
            <person name="Weers B.D."/>
            <person name="McKinley B."/>
            <person name="Mattison A."/>
            <person name="Morishige D.T."/>
            <person name="Grimwood J."/>
            <person name="Schmutz J."/>
            <person name="Mullet J.E."/>
        </authorList>
    </citation>
    <scope>NUCLEOTIDE SEQUENCE [LARGE SCALE GENOMIC DNA]</scope>
    <source>
        <strain evidence="3">cv. BTx623</strain>
    </source>
</reference>
<keyword evidence="3" id="KW-1185">Reference proteome</keyword>
<name>A0A1B6PQL1_SORBI</name>